<proteinExistence type="predicted"/>
<keyword evidence="2" id="KW-1185">Reference proteome</keyword>
<gene>
    <name evidence="1" type="ORF">A1s21155_00365</name>
</gene>
<evidence type="ECO:0000313" key="2">
    <source>
        <dbReference type="Proteomes" id="UP000217216"/>
    </source>
</evidence>
<sequence>MKYFCQADVNNMPYENSLYRYREENQLFLEEFWNAISQKWESTTYLTKLLTGGDCSTLEITEESALLIIEASLK</sequence>
<reference evidence="1 2" key="1">
    <citation type="submission" date="2016-07" db="EMBL/GenBank/DDBJ databases">
        <title>High microdiversification within the ubiquitous acI lineage of Actinobacteria.</title>
        <authorList>
            <person name="Neuenschwander S.M."/>
            <person name="Salcher M."/>
            <person name="Ghai R."/>
            <person name="Pernthaler J."/>
        </authorList>
    </citation>
    <scope>NUCLEOTIDE SEQUENCE [LARGE SCALE GENOMIC DNA]</scope>
    <source>
        <strain evidence="1">MMS-21-155</strain>
    </source>
</reference>
<organism evidence="1 2">
    <name type="scientific">Candidatus Planktophila dulcis</name>
    <dbReference type="NCBI Taxonomy" id="1884914"/>
    <lineage>
        <taxon>Bacteria</taxon>
        <taxon>Bacillati</taxon>
        <taxon>Actinomycetota</taxon>
        <taxon>Actinomycetes</taxon>
        <taxon>Candidatus Nanopelagicales</taxon>
        <taxon>Candidatus Nanopelagicaceae</taxon>
        <taxon>Candidatus Planktophila</taxon>
    </lineage>
</organism>
<accession>A0AAD0E0N6</accession>
<dbReference type="EMBL" id="CP016770">
    <property type="protein sequence ID" value="ASY11477.1"/>
    <property type="molecule type" value="Genomic_DNA"/>
</dbReference>
<name>A0AAD0E0N6_9ACTN</name>
<dbReference type="AlphaFoldDB" id="A0AAD0E0N6"/>
<dbReference type="Proteomes" id="UP000217216">
    <property type="component" value="Chromosome"/>
</dbReference>
<evidence type="ECO:0000313" key="1">
    <source>
        <dbReference type="EMBL" id="ASY11477.1"/>
    </source>
</evidence>
<dbReference type="KEGG" id="plak:A1s21155_00365"/>
<protein>
    <submittedName>
        <fullName evidence="1">Uncharacterized protein</fullName>
    </submittedName>
</protein>